<dbReference type="RefSeq" id="WP_200280693.1">
    <property type="nucleotide sequence ID" value="NZ_JAENII010000010.1"/>
</dbReference>
<keyword evidence="1" id="KW-0732">Signal</keyword>
<comment type="caution">
    <text evidence="3">The sequence shown here is derived from an EMBL/GenBank/DDBJ whole genome shotgun (WGS) entry which is preliminary data.</text>
</comment>
<dbReference type="GO" id="GO:0016787">
    <property type="term" value="F:hydrolase activity"/>
    <property type="evidence" value="ECO:0007669"/>
    <property type="project" value="InterPro"/>
</dbReference>
<name>A0A934REG6_9BACT</name>
<dbReference type="EMBL" id="JAENII010000010">
    <property type="protein sequence ID" value="MBK1828057.1"/>
    <property type="molecule type" value="Genomic_DNA"/>
</dbReference>
<gene>
    <name evidence="3" type="ORF">JIN81_13580</name>
</gene>
<dbReference type="Gene3D" id="2.60.120.560">
    <property type="entry name" value="Exo-inulinase, domain 1"/>
    <property type="match status" value="1"/>
</dbReference>
<organism evidence="3 4">
    <name type="scientific">Haloferula rosea</name>
    <dbReference type="NCBI Taxonomy" id="490093"/>
    <lineage>
        <taxon>Bacteria</taxon>
        <taxon>Pseudomonadati</taxon>
        <taxon>Verrucomicrobiota</taxon>
        <taxon>Verrucomicrobiia</taxon>
        <taxon>Verrucomicrobiales</taxon>
        <taxon>Verrucomicrobiaceae</taxon>
        <taxon>Haloferula</taxon>
    </lineage>
</organism>
<dbReference type="AlphaFoldDB" id="A0A934REG6"/>
<evidence type="ECO:0000256" key="1">
    <source>
        <dbReference type="SAM" id="SignalP"/>
    </source>
</evidence>
<accession>A0A934REG6</accession>
<dbReference type="InterPro" id="IPR010496">
    <property type="entry name" value="AL/BT2_dom"/>
</dbReference>
<protein>
    <submittedName>
        <fullName evidence="3">DUF1080 domain-containing protein</fullName>
    </submittedName>
</protein>
<feature type="chain" id="PRO_5037818675" evidence="1">
    <location>
        <begin position="17"/>
        <end position="191"/>
    </location>
</feature>
<keyword evidence="4" id="KW-1185">Reference proteome</keyword>
<evidence type="ECO:0000313" key="4">
    <source>
        <dbReference type="Proteomes" id="UP000658278"/>
    </source>
</evidence>
<evidence type="ECO:0000259" key="2">
    <source>
        <dbReference type="Pfam" id="PF06439"/>
    </source>
</evidence>
<proteinExistence type="predicted"/>
<dbReference type="Proteomes" id="UP000658278">
    <property type="component" value="Unassembled WGS sequence"/>
</dbReference>
<dbReference type="Pfam" id="PF06439">
    <property type="entry name" value="3keto-disac_hyd"/>
    <property type="match status" value="1"/>
</dbReference>
<evidence type="ECO:0000313" key="3">
    <source>
        <dbReference type="EMBL" id="MBK1828057.1"/>
    </source>
</evidence>
<feature type="signal peptide" evidence="1">
    <location>
        <begin position="1"/>
        <end position="16"/>
    </location>
</feature>
<sequence length="191" mass="21266">MKTLISLILTMGILHAAPEAIFNGKDLTGWKVEGAEYWTAKDGVLIGQSDAKKKHSNLWTEKQFTDFTLKAEFRYEGRMDSGVFVRAFNDQIQLGISSSLQRDMTCSPYIASLGKYPVEAKGVDKLLKEGDWNRLSITAKGPRYVVSLNGKQVLDYTSGTAKEKGPIGLQVHQGFDMRIEFRNITVEAIGD</sequence>
<feature type="domain" description="3-keto-alpha-glucoside-1,2-lyase/3-keto-2-hydroxy-glucal hydratase" evidence="2">
    <location>
        <begin position="19"/>
        <end position="186"/>
    </location>
</feature>
<reference evidence="3" key="1">
    <citation type="submission" date="2021-01" db="EMBL/GenBank/DDBJ databases">
        <title>Modified the classification status of verrucomicrobia.</title>
        <authorList>
            <person name="Feng X."/>
        </authorList>
    </citation>
    <scope>NUCLEOTIDE SEQUENCE</scope>
    <source>
        <strain evidence="3">KCTC 22201</strain>
    </source>
</reference>